<dbReference type="OrthoDB" id="3800936at2759"/>
<reference evidence="2 3" key="1">
    <citation type="submission" date="2020-06" db="EMBL/GenBank/DDBJ databases">
        <title>Transcriptomic and genomic resources for Thalictrum thalictroides and T. hernandezii: Facilitating candidate gene discovery in an emerging model plant lineage.</title>
        <authorList>
            <person name="Arias T."/>
            <person name="Riano-Pachon D.M."/>
            <person name="Di Stilio V.S."/>
        </authorList>
    </citation>
    <scope>NUCLEOTIDE SEQUENCE [LARGE SCALE GENOMIC DNA]</scope>
    <source>
        <strain evidence="3">cv. WT478/WT964</strain>
        <tissue evidence="2">Leaves</tissue>
    </source>
</reference>
<dbReference type="GO" id="GO:1990904">
    <property type="term" value="C:ribonucleoprotein complex"/>
    <property type="evidence" value="ECO:0007669"/>
    <property type="project" value="UniProtKB-KW"/>
</dbReference>
<keyword evidence="2" id="KW-0687">Ribonucleoprotein</keyword>
<proteinExistence type="predicted"/>
<evidence type="ECO:0000313" key="3">
    <source>
        <dbReference type="Proteomes" id="UP000554482"/>
    </source>
</evidence>
<evidence type="ECO:0000256" key="1">
    <source>
        <dbReference type="SAM" id="SignalP"/>
    </source>
</evidence>
<protein>
    <submittedName>
        <fullName evidence="2">Heterogeneous nuclear ribonucleoprotein R-like</fullName>
    </submittedName>
</protein>
<keyword evidence="3" id="KW-1185">Reference proteome</keyword>
<organism evidence="2 3">
    <name type="scientific">Thalictrum thalictroides</name>
    <name type="common">Rue-anemone</name>
    <name type="synonym">Anemone thalictroides</name>
    <dbReference type="NCBI Taxonomy" id="46969"/>
    <lineage>
        <taxon>Eukaryota</taxon>
        <taxon>Viridiplantae</taxon>
        <taxon>Streptophyta</taxon>
        <taxon>Embryophyta</taxon>
        <taxon>Tracheophyta</taxon>
        <taxon>Spermatophyta</taxon>
        <taxon>Magnoliopsida</taxon>
        <taxon>Ranunculales</taxon>
        <taxon>Ranunculaceae</taxon>
        <taxon>Thalictroideae</taxon>
        <taxon>Thalictrum</taxon>
    </lineage>
</organism>
<comment type="caution">
    <text evidence="2">The sequence shown here is derived from an EMBL/GenBank/DDBJ whole genome shotgun (WGS) entry which is preliminary data.</text>
</comment>
<name>A0A7J6WFE1_THATH</name>
<gene>
    <name evidence="2" type="ORF">FRX31_015093</name>
</gene>
<keyword evidence="1" id="KW-0732">Signal</keyword>
<feature type="non-terminal residue" evidence="2">
    <location>
        <position position="1"/>
    </location>
</feature>
<dbReference type="AlphaFoldDB" id="A0A7J6WFE1"/>
<dbReference type="EMBL" id="JABWDY010017477">
    <property type="protein sequence ID" value="KAF5195320.1"/>
    <property type="molecule type" value="Genomic_DNA"/>
</dbReference>
<evidence type="ECO:0000313" key="2">
    <source>
        <dbReference type="EMBL" id="KAF5195320.1"/>
    </source>
</evidence>
<dbReference type="Proteomes" id="UP000554482">
    <property type="component" value="Unassembled WGS sequence"/>
</dbReference>
<accession>A0A7J6WFE1</accession>
<feature type="signal peptide" evidence="1">
    <location>
        <begin position="1"/>
        <end position="16"/>
    </location>
</feature>
<sequence length="117" mass="12266">MVILFIIFANVNYDSSQVIECSLAKPQTDGKGEGSAQKLALLPSYPPRMGYGLGAGAYGGIGAGYGGAGFGQLRIKMLNSISLFLFTCKPLIYGRGPTPGMAMMPILLPDGRNGYAL</sequence>
<feature type="chain" id="PRO_5029469953" evidence="1">
    <location>
        <begin position="17"/>
        <end position="117"/>
    </location>
</feature>